<dbReference type="KEGG" id="msei:MSEDJ_33140"/>
<evidence type="ECO:0008006" key="4">
    <source>
        <dbReference type="Google" id="ProtNLM"/>
    </source>
</evidence>
<evidence type="ECO:0000256" key="1">
    <source>
        <dbReference type="SAM" id="Phobius"/>
    </source>
</evidence>
<feature type="transmembrane region" description="Helical" evidence="1">
    <location>
        <begin position="31"/>
        <end position="51"/>
    </location>
</feature>
<reference evidence="2 3" key="1">
    <citation type="journal article" date="2019" name="Emerg. Microbes Infect.">
        <title>Comprehensive subspecies identification of 175 nontuberculous mycobacteria species based on 7547 genomic profiles.</title>
        <authorList>
            <person name="Matsumoto Y."/>
            <person name="Kinjo T."/>
            <person name="Motooka D."/>
            <person name="Nabeya D."/>
            <person name="Jung N."/>
            <person name="Uechi K."/>
            <person name="Horii T."/>
            <person name="Iida T."/>
            <person name="Fujita J."/>
            <person name="Nakamura S."/>
        </authorList>
    </citation>
    <scope>NUCLEOTIDE SEQUENCE [LARGE SCALE GENOMIC DNA]</scope>
    <source>
        <strain evidence="2 3">JCM 17899</strain>
    </source>
</reference>
<keyword evidence="1" id="KW-0812">Transmembrane</keyword>
<sequence>MTLEHQCWSFAVGSTFFAVATVPGLPTSATLANVLCFVGSWFFTCAAWIQLVRSSPEGTVEWYSAATQFGGTVLFNVSTGAAVWARAVLPERGLVWAPDATGSAAFLLSGVLAVVVVNAGVGRWAPGCVEWQSGWINLAGCVAFAVSAVSAFVTAAGAAVDPAVAAAGTFVGALCFLVAALLLLPAARRL</sequence>
<evidence type="ECO:0000313" key="2">
    <source>
        <dbReference type="EMBL" id="BBY29218.1"/>
    </source>
</evidence>
<feature type="transmembrane region" description="Helical" evidence="1">
    <location>
        <begin position="7"/>
        <end position="25"/>
    </location>
</feature>
<gene>
    <name evidence="2" type="ORF">MSEDJ_33140</name>
</gene>
<feature type="transmembrane region" description="Helical" evidence="1">
    <location>
        <begin position="134"/>
        <end position="157"/>
    </location>
</feature>
<accession>A0A7I7QS65</accession>
<keyword evidence="1" id="KW-0472">Membrane</keyword>
<evidence type="ECO:0000313" key="3">
    <source>
        <dbReference type="Proteomes" id="UP000467193"/>
    </source>
</evidence>
<dbReference type="AlphaFoldDB" id="A0A7I7QS65"/>
<keyword evidence="3" id="KW-1185">Reference proteome</keyword>
<feature type="transmembrane region" description="Helical" evidence="1">
    <location>
        <begin position="163"/>
        <end position="184"/>
    </location>
</feature>
<dbReference type="EMBL" id="AP022588">
    <property type="protein sequence ID" value="BBY29218.1"/>
    <property type="molecule type" value="Genomic_DNA"/>
</dbReference>
<feature type="transmembrane region" description="Helical" evidence="1">
    <location>
        <begin position="104"/>
        <end position="122"/>
    </location>
</feature>
<dbReference type="RefSeq" id="WP_163798000.1">
    <property type="nucleotide sequence ID" value="NZ_AP022588.1"/>
</dbReference>
<feature type="transmembrane region" description="Helical" evidence="1">
    <location>
        <begin position="63"/>
        <end position="84"/>
    </location>
</feature>
<organism evidence="2 3">
    <name type="scientific">Mycolicibacterium sediminis</name>
    <dbReference type="NCBI Taxonomy" id="1286180"/>
    <lineage>
        <taxon>Bacteria</taxon>
        <taxon>Bacillati</taxon>
        <taxon>Actinomycetota</taxon>
        <taxon>Actinomycetes</taxon>
        <taxon>Mycobacteriales</taxon>
        <taxon>Mycobacteriaceae</taxon>
        <taxon>Mycolicibacterium</taxon>
    </lineage>
</organism>
<keyword evidence="1" id="KW-1133">Transmembrane helix</keyword>
<name>A0A7I7QS65_9MYCO</name>
<protein>
    <recommendedName>
        <fullName evidence="4">YrhK domain-containing protein</fullName>
    </recommendedName>
</protein>
<dbReference type="Proteomes" id="UP000467193">
    <property type="component" value="Chromosome"/>
</dbReference>
<proteinExistence type="predicted"/>